<dbReference type="EMBL" id="MOBX01000015">
    <property type="protein sequence ID" value="RON78119.1"/>
    <property type="molecule type" value="Genomic_DNA"/>
</dbReference>
<dbReference type="OrthoDB" id="7032546at2"/>
<organism evidence="1 2">
    <name type="scientific">Pseudomonas fluorescens</name>
    <dbReference type="NCBI Taxonomy" id="294"/>
    <lineage>
        <taxon>Bacteria</taxon>
        <taxon>Pseudomonadati</taxon>
        <taxon>Pseudomonadota</taxon>
        <taxon>Gammaproteobacteria</taxon>
        <taxon>Pseudomonadales</taxon>
        <taxon>Pseudomonadaceae</taxon>
        <taxon>Pseudomonas</taxon>
    </lineage>
</organism>
<sequence length="134" mass="14273">MSETKTPIGLFSLKVKENGGAEITVPTDLLQLSLTANSLHVSGHDSSTAPPPWGAALHIAETISPRKYEVKAGSGTYYNPKNKGPTWSATTGEITLETVDFKNELVKGSFTFTARDGTNRENTAELSGTFSLGN</sequence>
<dbReference type="Proteomes" id="UP000285378">
    <property type="component" value="Unassembled WGS sequence"/>
</dbReference>
<dbReference type="RefSeq" id="WP_123453530.1">
    <property type="nucleotide sequence ID" value="NZ_MOBX01000015.1"/>
</dbReference>
<comment type="caution">
    <text evidence="1">The sequence shown here is derived from an EMBL/GenBank/DDBJ whole genome shotgun (WGS) entry which is preliminary data.</text>
</comment>
<gene>
    <name evidence="1" type="ORF">BK670_23060</name>
</gene>
<accession>A0A423M7G8</accession>
<evidence type="ECO:0000313" key="1">
    <source>
        <dbReference type="EMBL" id="RON78119.1"/>
    </source>
</evidence>
<protein>
    <submittedName>
        <fullName evidence="1">Uncharacterized protein</fullName>
    </submittedName>
</protein>
<dbReference type="AlphaFoldDB" id="A0A423M7G8"/>
<reference evidence="1 2" key="1">
    <citation type="submission" date="2016-10" db="EMBL/GenBank/DDBJ databases">
        <title>Comparative genome analysis of multiple Pseudomonas spp. focuses on biocontrol and plant growth promoting traits.</title>
        <authorList>
            <person name="Tao X.-Y."/>
            <person name="Taylor C.G."/>
        </authorList>
    </citation>
    <scope>NUCLEOTIDE SEQUENCE [LARGE SCALE GENOMIC DNA]</scope>
    <source>
        <strain evidence="1 2">28B5</strain>
    </source>
</reference>
<evidence type="ECO:0000313" key="2">
    <source>
        <dbReference type="Proteomes" id="UP000285378"/>
    </source>
</evidence>
<proteinExistence type="predicted"/>
<name>A0A423M7G8_PSEFL</name>